<evidence type="ECO:0000259" key="7">
    <source>
        <dbReference type="PROSITE" id="PS50056"/>
    </source>
</evidence>
<evidence type="ECO:0000256" key="1">
    <source>
        <dbReference type="ARBA" id="ARBA00008601"/>
    </source>
</evidence>
<dbReference type="CDD" id="cd14498">
    <property type="entry name" value="DSP"/>
    <property type="match status" value="1"/>
</dbReference>
<evidence type="ECO:0000313" key="8">
    <source>
        <dbReference type="EMBL" id="OJJ58196.1"/>
    </source>
</evidence>
<dbReference type="EC" id="3.1.3.48" evidence="2"/>
<dbReference type="SUPFAM" id="SSF52799">
    <property type="entry name" value="(Phosphotyrosine protein) phosphatases II"/>
    <property type="match status" value="1"/>
</dbReference>
<evidence type="ECO:0000259" key="6">
    <source>
        <dbReference type="PROSITE" id="PS50054"/>
    </source>
</evidence>
<dbReference type="PANTHER" id="PTHR45848:SF4">
    <property type="entry name" value="DUAL SPECIFICITY PROTEIN PHOSPHATASE 12"/>
    <property type="match status" value="1"/>
</dbReference>
<keyword evidence="9" id="KW-1185">Reference proteome</keyword>
<evidence type="ECO:0000256" key="3">
    <source>
        <dbReference type="ARBA" id="ARBA00022801"/>
    </source>
</evidence>
<evidence type="ECO:0000256" key="5">
    <source>
        <dbReference type="SAM" id="MobiDB-lite"/>
    </source>
</evidence>
<dbReference type="GeneID" id="63768399"/>
<evidence type="ECO:0000256" key="4">
    <source>
        <dbReference type="ARBA" id="ARBA00022912"/>
    </source>
</evidence>
<dbReference type="Pfam" id="PF00782">
    <property type="entry name" value="DSPc"/>
    <property type="match status" value="1"/>
</dbReference>
<dbReference type="RefSeq" id="XP_040702002.1">
    <property type="nucleotide sequence ID" value="XM_040852326.1"/>
</dbReference>
<dbReference type="InterPro" id="IPR016130">
    <property type="entry name" value="Tyr_Pase_AS"/>
</dbReference>
<dbReference type="PROSITE" id="PS50056">
    <property type="entry name" value="TYR_PHOSPHATASE_2"/>
    <property type="match status" value="1"/>
</dbReference>
<dbReference type="InterPro" id="IPR029021">
    <property type="entry name" value="Prot-tyrosine_phosphatase-like"/>
</dbReference>
<protein>
    <recommendedName>
        <fullName evidence="2">protein-tyrosine-phosphatase</fullName>
        <ecNumber evidence="2">3.1.3.48</ecNumber>
    </recommendedName>
</protein>
<dbReference type="InterPro" id="IPR000340">
    <property type="entry name" value="Dual-sp_phosphatase_cat-dom"/>
</dbReference>
<evidence type="ECO:0000256" key="2">
    <source>
        <dbReference type="ARBA" id="ARBA00013064"/>
    </source>
</evidence>
<comment type="similarity">
    <text evidence="1">Belongs to the protein-tyrosine phosphatase family. Non-receptor class dual specificity subfamily.</text>
</comment>
<dbReference type="SMART" id="SM00195">
    <property type="entry name" value="DSPc"/>
    <property type="match status" value="1"/>
</dbReference>
<dbReference type="GO" id="GO:0008138">
    <property type="term" value="F:protein tyrosine/serine/threonine phosphatase activity"/>
    <property type="evidence" value="ECO:0007669"/>
    <property type="project" value="TreeGrafter"/>
</dbReference>
<dbReference type="STRING" id="1036612.A0A1L9TFJ3"/>
<gene>
    <name evidence="8" type="ORF">ASPSYDRAFT_90383</name>
</gene>
<reference evidence="9" key="1">
    <citation type="journal article" date="2017" name="Genome Biol.">
        <title>Comparative genomics reveals high biological diversity and specific adaptations in the industrially and medically important fungal genus Aspergillus.</title>
        <authorList>
            <person name="de Vries R.P."/>
            <person name="Riley R."/>
            <person name="Wiebenga A."/>
            <person name="Aguilar-Osorio G."/>
            <person name="Amillis S."/>
            <person name="Uchima C.A."/>
            <person name="Anderluh G."/>
            <person name="Asadollahi M."/>
            <person name="Askin M."/>
            <person name="Barry K."/>
            <person name="Battaglia E."/>
            <person name="Bayram O."/>
            <person name="Benocci T."/>
            <person name="Braus-Stromeyer S.A."/>
            <person name="Caldana C."/>
            <person name="Canovas D."/>
            <person name="Cerqueira G.C."/>
            <person name="Chen F."/>
            <person name="Chen W."/>
            <person name="Choi C."/>
            <person name="Clum A."/>
            <person name="Dos Santos R.A."/>
            <person name="Damasio A.R."/>
            <person name="Diallinas G."/>
            <person name="Emri T."/>
            <person name="Fekete E."/>
            <person name="Flipphi M."/>
            <person name="Freyberg S."/>
            <person name="Gallo A."/>
            <person name="Gournas C."/>
            <person name="Habgood R."/>
            <person name="Hainaut M."/>
            <person name="Harispe M.L."/>
            <person name="Henrissat B."/>
            <person name="Hilden K.S."/>
            <person name="Hope R."/>
            <person name="Hossain A."/>
            <person name="Karabika E."/>
            <person name="Karaffa L."/>
            <person name="Karanyi Z."/>
            <person name="Krasevec N."/>
            <person name="Kuo A."/>
            <person name="Kusch H."/>
            <person name="LaButti K."/>
            <person name="Lagendijk E.L."/>
            <person name="Lapidus A."/>
            <person name="Levasseur A."/>
            <person name="Lindquist E."/>
            <person name="Lipzen A."/>
            <person name="Logrieco A.F."/>
            <person name="MacCabe A."/>
            <person name="Maekelae M.R."/>
            <person name="Malavazi I."/>
            <person name="Melin P."/>
            <person name="Meyer V."/>
            <person name="Mielnichuk N."/>
            <person name="Miskei M."/>
            <person name="Molnar A.P."/>
            <person name="Mule G."/>
            <person name="Ngan C.Y."/>
            <person name="Orejas M."/>
            <person name="Orosz E."/>
            <person name="Ouedraogo J.P."/>
            <person name="Overkamp K.M."/>
            <person name="Park H.-S."/>
            <person name="Perrone G."/>
            <person name="Piumi F."/>
            <person name="Punt P.J."/>
            <person name="Ram A.F."/>
            <person name="Ramon A."/>
            <person name="Rauscher S."/>
            <person name="Record E."/>
            <person name="Riano-Pachon D.M."/>
            <person name="Robert V."/>
            <person name="Roehrig J."/>
            <person name="Ruller R."/>
            <person name="Salamov A."/>
            <person name="Salih N.S."/>
            <person name="Samson R.A."/>
            <person name="Sandor E."/>
            <person name="Sanguinetti M."/>
            <person name="Schuetze T."/>
            <person name="Sepcic K."/>
            <person name="Shelest E."/>
            <person name="Sherlock G."/>
            <person name="Sophianopoulou V."/>
            <person name="Squina F.M."/>
            <person name="Sun H."/>
            <person name="Susca A."/>
            <person name="Todd R.B."/>
            <person name="Tsang A."/>
            <person name="Unkles S.E."/>
            <person name="van de Wiele N."/>
            <person name="van Rossen-Uffink D."/>
            <person name="Oliveira J.V."/>
            <person name="Vesth T.C."/>
            <person name="Visser J."/>
            <person name="Yu J.-H."/>
            <person name="Zhou M."/>
            <person name="Andersen M.R."/>
            <person name="Archer D.B."/>
            <person name="Baker S.E."/>
            <person name="Benoit I."/>
            <person name="Brakhage A.A."/>
            <person name="Braus G.H."/>
            <person name="Fischer R."/>
            <person name="Frisvad J.C."/>
            <person name="Goldman G.H."/>
            <person name="Houbraken J."/>
            <person name="Oakley B."/>
            <person name="Pocsi I."/>
            <person name="Scazzocchio C."/>
            <person name="Seiboth B."/>
            <person name="vanKuyk P.A."/>
            <person name="Wortman J."/>
            <person name="Dyer P.S."/>
            <person name="Grigoriev I.V."/>
        </authorList>
    </citation>
    <scope>NUCLEOTIDE SEQUENCE [LARGE SCALE GENOMIC DNA]</scope>
    <source>
        <strain evidence="9">CBS 593.65</strain>
    </source>
</reference>
<proteinExistence type="inferred from homology"/>
<keyword evidence="4" id="KW-0904">Protein phosphatase</keyword>
<keyword evidence="3" id="KW-0378">Hydrolase</keyword>
<dbReference type="Proteomes" id="UP000184356">
    <property type="component" value="Unassembled WGS sequence"/>
</dbReference>
<dbReference type="EMBL" id="KV878587">
    <property type="protein sequence ID" value="OJJ58196.1"/>
    <property type="molecule type" value="Genomic_DNA"/>
</dbReference>
<dbReference type="PROSITE" id="PS00383">
    <property type="entry name" value="TYR_PHOSPHATASE_1"/>
    <property type="match status" value="1"/>
</dbReference>
<dbReference type="GO" id="GO:0004725">
    <property type="term" value="F:protein tyrosine phosphatase activity"/>
    <property type="evidence" value="ECO:0007669"/>
    <property type="project" value="UniProtKB-EC"/>
</dbReference>
<feature type="domain" description="Tyrosine specific protein phosphatases" evidence="7">
    <location>
        <begin position="120"/>
        <end position="161"/>
    </location>
</feature>
<dbReference type="Gene3D" id="3.90.190.10">
    <property type="entry name" value="Protein tyrosine phosphatase superfamily"/>
    <property type="match status" value="1"/>
</dbReference>
<dbReference type="PROSITE" id="PS50054">
    <property type="entry name" value="TYR_PHOSPHATASE_DUAL"/>
    <property type="match status" value="1"/>
</dbReference>
<feature type="region of interest" description="Disordered" evidence="5">
    <location>
        <begin position="100"/>
        <end position="120"/>
    </location>
</feature>
<dbReference type="InterPro" id="IPR000387">
    <property type="entry name" value="Tyr_Pase_dom"/>
</dbReference>
<feature type="domain" description="Tyrosine-protein phosphatase" evidence="6">
    <location>
        <begin position="7"/>
        <end position="183"/>
    </location>
</feature>
<evidence type="ECO:0000313" key="9">
    <source>
        <dbReference type="Proteomes" id="UP000184356"/>
    </source>
</evidence>
<accession>A0A1L9TFJ3</accession>
<dbReference type="VEuPathDB" id="FungiDB:ASPSYDRAFT_90383"/>
<dbReference type="AlphaFoldDB" id="A0A1L9TFJ3"/>
<dbReference type="PANTHER" id="PTHR45848">
    <property type="entry name" value="DUAL SPECIFICITY PROTEIN PHOSPHATASE 12 FAMILY MEMBER"/>
    <property type="match status" value="1"/>
</dbReference>
<organism evidence="8 9">
    <name type="scientific">Aspergillus sydowii CBS 593.65</name>
    <dbReference type="NCBI Taxonomy" id="1036612"/>
    <lineage>
        <taxon>Eukaryota</taxon>
        <taxon>Fungi</taxon>
        <taxon>Dikarya</taxon>
        <taxon>Ascomycota</taxon>
        <taxon>Pezizomycotina</taxon>
        <taxon>Eurotiomycetes</taxon>
        <taxon>Eurotiomycetidae</taxon>
        <taxon>Eurotiales</taxon>
        <taxon>Aspergillaceae</taxon>
        <taxon>Aspergillus</taxon>
        <taxon>Aspergillus subgen. Nidulantes</taxon>
    </lineage>
</organism>
<dbReference type="InterPro" id="IPR020422">
    <property type="entry name" value="TYR_PHOSPHATASE_DUAL_dom"/>
</dbReference>
<name>A0A1L9TFJ3_9EURO</name>
<dbReference type="OrthoDB" id="10252009at2759"/>
<sequence length="257" mass="29032">MRITTTLDQIRAIPGLYISDYPSACDETLLVRHRISHILCVLRWEDLQSHGTPQNSSAAQGVTRPVIQRKLVEVNDDETEDILGRLKGMTDWIAGTLARPHPYDNANPESTEDRSSSHTGGRVLVHCNQGISRSGAVVVAYIMKSLTLPFNQALRIARESRSLIAPNKGFEYQLRIWETCSYDVLDRGMDGDSVALERKAAYDEFLKQIDEIYKHTNEQMISLAKRNWLVQIEARMILARGADFAIMPLLNIHSTEL</sequence>